<keyword evidence="11" id="KW-0732">Signal</keyword>
<keyword evidence="8" id="KW-0505">Motor protein</keyword>
<dbReference type="OrthoDB" id="129051at2"/>
<protein>
    <submittedName>
        <fullName evidence="12">Tetratricopeptide repeat protein</fullName>
    </submittedName>
</protein>
<reference evidence="12 13" key="1">
    <citation type="journal article" date="2012" name="Environ. Microbiol.">
        <title>Complete genome of Candidatus Chloracidobacterium thermophilum, a chlorophyll-based photoheterotroph belonging to the phylum Acidobacteria.</title>
        <authorList>
            <person name="Garcia Costas A.M."/>
            <person name="Liu Z."/>
            <person name="Tomsho L.P."/>
            <person name="Schuster S.C."/>
            <person name="Ward D.M."/>
            <person name="Bryant D.A."/>
        </authorList>
    </citation>
    <scope>NUCLEOTIDE SEQUENCE [LARGE SCALE GENOMIC DNA]</scope>
    <source>
        <strain evidence="12 13">B</strain>
    </source>
</reference>
<dbReference type="RefSeq" id="WP_014100882.1">
    <property type="nucleotide sequence ID" value="NC_016025.1"/>
</dbReference>
<keyword evidence="6 10" id="KW-0802">TPR repeat</keyword>
<dbReference type="Proteomes" id="UP000006791">
    <property type="component" value="Chromosome 2"/>
</dbReference>
<gene>
    <name evidence="12" type="ordered locus">Cabther_B0139</name>
</gene>
<proteinExistence type="inferred from homology"/>
<dbReference type="EMBL" id="CP002515">
    <property type="protein sequence ID" value="AEP13144.1"/>
    <property type="molecule type" value="Genomic_DNA"/>
</dbReference>
<evidence type="ECO:0000256" key="5">
    <source>
        <dbReference type="ARBA" id="ARBA00022737"/>
    </source>
</evidence>
<evidence type="ECO:0000256" key="7">
    <source>
        <dbReference type="ARBA" id="ARBA00023054"/>
    </source>
</evidence>
<dbReference type="InterPro" id="IPR019734">
    <property type="entry name" value="TPR_rpt"/>
</dbReference>
<dbReference type="PROSITE" id="PS50005">
    <property type="entry name" value="TPR"/>
    <property type="match status" value="1"/>
</dbReference>
<dbReference type="GO" id="GO:0005874">
    <property type="term" value="C:microtubule"/>
    <property type="evidence" value="ECO:0007669"/>
    <property type="project" value="UniProtKB-KW"/>
</dbReference>
<evidence type="ECO:0000256" key="10">
    <source>
        <dbReference type="PROSITE-ProRule" id="PRU00339"/>
    </source>
</evidence>
<keyword evidence="5" id="KW-0677">Repeat</keyword>
<dbReference type="GO" id="GO:0005737">
    <property type="term" value="C:cytoplasm"/>
    <property type="evidence" value="ECO:0007669"/>
    <property type="project" value="TreeGrafter"/>
</dbReference>
<dbReference type="GO" id="GO:0007018">
    <property type="term" value="P:microtubule-based movement"/>
    <property type="evidence" value="ECO:0007669"/>
    <property type="project" value="TreeGrafter"/>
</dbReference>
<organism evidence="12 13">
    <name type="scientific">Chloracidobacterium thermophilum (strain B)</name>
    <dbReference type="NCBI Taxonomy" id="981222"/>
    <lineage>
        <taxon>Bacteria</taxon>
        <taxon>Pseudomonadati</taxon>
        <taxon>Acidobacteriota</taxon>
        <taxon>Terriglobia</taxon>
        <taxon>Terriglobales</taxon>
        <taxon>Acidobacteriaceae</taxon>
        <taxon>Chloracidobacterium</taxon>
    </lineage>
</organism>
<feature type="signal peptide" evidence="11">
    <location>
        <begin position="1"/>
        <end position="23"/>
    </location>
</feature>
<evidence type="ECO:0000256" key="1">
    <source>
        <dbReference type="ARBA" id="ARBA00004245"/>
    </source>
</evidence>
<dbReference type="InterPro" id="IPR002151">
    <property type="entry name" value="Kinesin_light"/>
</dbReference>
<dbReference type="GO" id="GO:0019894">
    <property type="term" value="F:kinesin binding"/>
    <property type="evidence" value="ECO:0007669"/>
    <property type="project" value="TreeGrafter"/>
</dbReference>
<evidence type="ECO:0000313" key="12">
    <source>
        <dbReference type="EMBL" id="AEP13144.1"/>
    </source>
</evidence>
<evidence type="ECO:0000313" key="13">
    <source>
        <dbReference type="Proteomes" id="UP000006791"/>
    </source>
</evidence>
<dbReference type="PANTHER" id="PTHR45783:SF3">
    <property type="entry name" value="KINESIN LIGHT CHAIN"/>
    <property type="match status" value="1"/>
</dbReference>
<dbReference type="SUPFAM" id="SSF48452">
    <property type="entry name" value="TPR-like"/>
    <property type="match status" value="1"/>
</dbReference>
<keyword evidence="4" id="KW-0493">Microtubule</keyword>
<accession>G2LJX7</accession>
<keyword evidence="7" id="KW-0175">Coiled coil</keyword>
<dbReference type="SMART" id="SM00028">
    <property type="entry name" value="TPR"/>
    <property type="match status" value="2"/>
</dbReference>
<dbReference type="PANTHER" id="PTHR45783">
    <property type="entry name" value="KINESIN LIGHT CHAIN"/>
    <property type="match status" value="1"/>
</dbReference>
<evidence type="ECO:0000256" key="9">
    <source>
        <dbReference type="ARBA" id="ARBA00023212"/>
    </source>
</evidence>
<feature type="chain" id="PRO_5003433098" evidence="11">
    <location>
        <begin position="24"/>
        <end position="131"/>
    </location>
</feature>
<dbReference type="GO" id="GO:0005871">
    <property type="term" value="C:kinesin complex"/>
    <property type="evidence" value="ECO:0007669"/>
    <property type="project" value="InterPro"/>
</dbReference>
<dbReference type="Pfam" id="PF13424">
    <property type="entry name" value="TPR_12"/>
    <property type="match status" value="1"/>
</dbReference>
<dbReference type="InterPro" id="IPR011990">
    <property type="entry name" value="TPR-like_helical_dom_sf"/>
</dbReference>
<feature type="repeat" description="TPR" evidence="10">
    <location>
        <begin position="72"/>
        <end position="105"/>
    </location>
</feature>
<dbReference type="PRINTS" id="PR00381">
    <property type="entry name" value="KINESINLIGHT"/>
</dbReference>
<keyword evidence="3" id="KW-0963">Cytoplasm</keyword>
<dbReference type="Gene3D" id="1.25.40.10">
    <property type="entry name" value="Tetratricopeptide repeat domain"/>
    <property type="match status" value="1"/>
</dbReference>
<comment type="similarity">
    <text evidence="2">Belongs to the kinesin light chain family.</text>
</comment>
<comment type="subcellular location">
    <subcellularLocation>
        <location evidence="1">Cytoplasm</location>
        <location evidence="1">Cytoskeleton</location>
    </subcellularLocation>
</comment>
<evidence type="ECO:0000256" key="6">
    <source>
        <dbReference type="ARBA" id="ARBA00022803"/>
    </source>
</evidence>
<evidence type="ECO:0000256" key="11">
    <source>
        <dbReference type="SAM" id="SignalP"/>
    </source>
</evidence>
<keyword evidence="9" id="KW-0206">Cytoskeleton</keyword>
<evidence type="ECO:0000256" key="2">
    <source>
        <dbReference type="ARBA" id="ARBA00009622"/>
    </source>
</evidence>
<name>G2LJX7_CHLTF</name>
<evidence type="ECO:0000256" key="3">
    <source>
        <dbReference type="ARBA" id="ARBA00022490"/>
    </source>
</evidence>
<evidence type="ECO:0000256" key="4">
    <source>
        <dbReference type="ARBA" id="ARBA00022701"/>
    </source>
</evidence>
<sequence>MIKRIQVMALAAVLCLTGAMAYAQGAGGEWETLSREVMELYRAGKYDQALVVAKKALEVAEKSVGPEHPNVAKSLNNLAYLYNAQGQYAQAEPLFRRALAIQEKALGPDHPDVATNLNNLAVLYKNQGQYA</sequence>
<dbReference type="HOGENOM" id="CLU_1923845_0_0_0"/>
<dbReference type="STRING" id="981222.Cabther_B0139"/>
<dbReference type="AlphaFoldDB" id="G2LJX7"/>
<evidence type="ECO:0000256" key="8">
    <source>
        <dbReference type="ARBA" id="ARBA00023175"/>
    </source>
</evidence>
<dbReference type="KEGG" id="ctm:Cabther_B0139"/>
<keyword evidence="13" id="KW-1185">Reference proteome</keyword>